<comment type="caution">
    <text evidence="8">The sequence shown here is derived from an EMBL/GenBank/DDBJ whole genome shotgun (WGS) entry which is preliminary data.</text>
</comment>
<accession>A0A4S8IA45</accession>
<dbReference type="PANTHER" id="PTHR22952:SF433">
    <property type="entry name" value="PROTEIN FD"/>
    <property type="match status" value="1"/>
</dbReference>
<evidence type="ECO:0000259" key="7">
    <source>
        <dbReference type="PROSITE" id="PS00036"/>
    </source>
</evidence>
<feature type="domain" description="BZIP" evidence="7">
    <location>
        <begin position="196"/>
        <end position="210"/>
    </location>
</feature>
<keyword evidence="2" id="KW-0938">Abscisic acid signaling pathway</keyword>
<evidence type="ECO:0000313" key="9">
    <source>
        <dbReference type="Proteomes" id="UP000317650"/>
    </source>
</evidence>
<evidence type="ECO:0000256" key="5">
    <source>
        <dbReference type="SAM" id="Coils"/>
    </source>
</evidence>
<dbReference type="Proteomes" id="UP000317650">
    <property type="component" value="Chromosome 2"/>
</dbReference>
<dbReference type="AlphaFoldDB" id="A0A4S8IA45"/>
<evidence type="ECO:0000256" key="6">
    <source>
        <dbReference type="SAM" id="MobiDB-lite"/>
    </source>
</evidence>
<dbReference type="PROSITE" id="PS00036">
    <property type="entry name" value="BZIP_BASIC"/>
    <property type="match status" value="1"/>
</dbReference>
<reference evidence="8 9" key="1">
    <citation type="journal article" date="2019" name="Nat. Plants">
        <title>Genome sequencing of Musa balbisiana reveals subgenome evolution and function divergence in polyploid bananas.</title>
        <authorList>
            <person name="Yao X."/>
        </authorList>
    </citation>
    <scope>NUCLEOTIDE SEQUENCE [LARGE SCALE GENOMIC DNA]</scope>
    <source>
        <strain evidence="9">cv. DH-PKW</strain>
        <tissue evidence="8">Leaves</tissue>
    </source>
</reference>
<dbReference type="InterPro" id="IPR043452">
    <property type="entry name" value="BZIP46-like"/>
</dbReference>
<dbReference type="STRING" id="52838.A0A4S8IA45"/>
<name>A0A4S8IA45_MUSBA</name>
<evidence type="ECO:0000313" key="8">
    <source>
        <dbReference type="EMBL" id="THU44900.1"/>
    </source>
</evidence>
<gene>
    <name evidence="8" type="ORF">C4D60_Mb02t12260</name>
</gene>
<keyword evidence="4" id="KW-0539">Nucleus</keyword>
<feature type="region of interest" description="Disordered" evidence="6">
    <location>
        <begin position="131"/>
        <end position="150"/>
    </location>
</feature>
<dbReference type="PANTHER" id="PTHR22952">
    <property type="entry name" value="CAMP-RESPONSE ELEMENT BINDING PROTEIN-RELATED"/>
    <property type="match status" value="1"/>
</dbReference>
<keyword evidence="9" id="KW-1185">Reference proteome</keyword>
<dbReference type="GO" id="GO:0005634">
    <property type="term" value="C:nucleus"/>
    <property type="evidence" value="ECO:0007669"/>
    <property type="project" value="UniProtKB-SubCell"/>
</dbReference>
<keyword evidence="5" id="KW-0175">Coiled coil</keyword>
<feature type="region of interest" description="Disordered" evidence="6">
    <location>
        <begin position="1"/>
        <end position="34"/>
    </location>
</feature>
<feature type="compositionally biased region" description="Low complexity" evidence="6">
    <location>
        <begin position="23"/>
        <end position="33"/>
    </location>
</feature>
<evidence type="ECO:0000256" key="4">
    <source>
        <dbReference type="ARBA" id="ARBA00023242"/>
    </source>
</evidence>
<dbReference type="GO" id="GO:0003677">
    <property type="term" value="F:DNA binding"/>
    <property type="evidence" value="ECO:0007669"/>
    <property type="project" value="UniProtKB-KW"/>
</dbReference>
<dbReference type="InterPro" id="IPR004827">
    <property type="entry name" value="bZIP"/>
</dbReference>
<sequence length="344" mass="38050">MWSSLEQDNIHETDSSTHQRMVSSSSNSSLLISETPRRTMEEVWKDITVTALNRERAITPLEHHGYGRHHHHANSSPSFRDMMLQDFLAGPSSRPLTISSPAVEELPLPLPLPPTPPALPQTALSLNSGMELQYLGPDPKTHSDSTSSSHNASIISSAFSSVMAAPPSPTGLFSFCSKKQRLRENPTVGVDRGFQRLIKNRESAARSRARKEAWHLSFSPFQLKCLIFLYETLSTWLQAYTNELELEVSHLKEENAKLKKQYEESVIDTVNGKRGSKLVLGCAWGWSGLPSVLVVEGVYCGQSLPTLRMDATWRPVHLVGSDAAATTGSRPRLCSIGNHVCLRA</sequence>
<dbReference type="GO" id="GO:0009738">
    <property type="term" value="P:abscisic acid-activated signaling pathway"/>
    <property type="evidence" value="ECO:0007669"/>
    <property type="project" value="UniProtKB-KW"/>
</dbReference>
<dbReference type="EMBL" id="PYDT01000011">
    <property type="protein sequence ID" value="THU44900.1"/>
    <property type="molecule type" value="Genomic_DNA"/>
</dbReference>
<comment type="subcellular location">
    <subcellularLocation>
        <location evidence="1">Nucleus</location>
    </subcellularLocation>
</comment>
<evidence type="ECO:0000256" key="1">
    <source>
        <dbReference type="ARBA" id="ARBA00004123"/>
    </source>
</evidence>
<feature type="coiled-coil region" evidence="5">
    <location>
        <begin position="241"/>
        <end position="268"/>
    </location>
</feature>
<dbReference type="GO" id="GO:0045893">
    <property type="term" value="P:positive regulation of DNA-templated transcription"/>
    <property type="evidence" value="ECO:0007669"/>
    <property type="project" value="InterPro"/>
</dbReference>
<evidence type="ECO:0000256" key="2">
    <source>
        <dbReference type="ARBA" id="ARBA00022682"/>
    </source>
</evidence>
<dbReference type="CDD" id="cd14707">
    <property type="entry name" value="bZIP_plant_BZIP46"/>
    <property type="match status" value="1"/>
</dbReference>
<protein>
    <recommendedName>
        <fullName evidence="7">BZIP domain-containing protein</fullName>
    </recommendedName>
</protein>
<feature type="compositionally biased region" description="Basic and acidic residues" evidence="6">
    <location>
        <begin position="8"/>
        <end position="17"/>
    </location>
</feature>
<dbReference type="SMART" id="SM00338">
    <property type="entry name" value="BRLZ"/>
    <property type="match status" value="1"/>
</dbReference>
<organism evidence="8 9">
    <name type="scientific">Musa balbisiana</name>
    <name type="common">Banana</name>
    <dbReference type="NCBI Taxonomy" id="52838"/>
    <lineage>
        <taxon>Eukaryota</taxon>
        <taxon>Viridiplantae</taxon>
        <taxon>Streptophyta</taxon>
        <taxon>Embryophyta</taxon>
        <taxon>Tracheophyta</taxon>
        <taxon>Spermatophyta</taxon>
        <taxon>Magnoliopsida</taxon>
        <taxon>Liliopsida</taxon>
        <taxon>Zingiberales</taxon>
        <taxon>Musaceae</taxon>
        <taxon>Musa</taxon>
    </lineage>
</organism>
<keyword evidence="3" id="KW-0238">DNA-binding</keyword>
<dbReference type="GO" id="GO:0003700">
    <property type="term" value="F:DNA-binding transcription factor activity"/>
    <property type="evidence" value="ECO:0007669"/>
    <property type="project" value="InterPro"/>
</dbReference>
<evidence type="ECO:0000256" key="3">
    <source>
        <dbReference type="ARBA" id="ARBA00023125"/>
    </source>
</evidence>
<proteinExistence type="predicted"/>